<proteinExistence type="predicted"/>
<name>A0A921ST69_9FIRM</name>
<evidence type="ECO:0008006" key="3">
    <source>
        <dbReference type="Google" id="ProtNLM"/>
    </source>
</evidence>
<dbReference type="Proteomes" id="UP000760668">
    <property type="component" value="Unassembled WGS sequence"/>
</dbReference>
<dbReference type="EMBL" id="DYUC01000082">
    <property type="protein sequence ID" value="HJG86977.1"/>
    <property type="molecule type" value="Genomic_DNA"/>
</dbReference>
<gene>
    <name evidence="1" type="ORF">K8V01_08160</name>
</gene>
<comment type="caution">
    <text evidence="1">The sequence shown here is derived from an EMBL/GenBank/DDBJ whole genome shotgun (WGS) entry which is preliminary data.</text>
</comment>
<accession>A0A921ST69</accession>
<reference evidence="1" key="2">
    <citation type="submission" date="2021-09" db="EMBL/GenBank/DDBJ databases">
        <authorList>
            <person name="Gilroy R."/>
        </authorList>
    </citation>
    <scope>NUCLEOTIDE SEQUENCE</scope>
    <source>
        <strain evidence="1">CHK179-5677</strain>
    </source>
</reference>
<protein>
    <recommendedName>
        <fullName evidence="3">Regulatory protein YycH-like domain-containing protein</fullName>
    </recommendedName>
</protein>
<dbReference type="AlphaFoldDB" id="A0A921ST69"/>
<sequence>MEWSKIKNIVLLMLLAVNLFLLVLVADQERRSAAYQEEARTGAVEILEAANIHIAMEELPPESTLHTMAVERDRTAEDAMAQALLGESVKSGDLGPVTYSGSRGEGQFLSDGKFSFAFEEEALTAEEGNLEEHGQQLLEKAGYTCQVLGIREQEDGTVLVTVQELWGGSPVFNSTADLTYENGSLRSIRGQRLMGTPEPEAGAEPLDVATILLRFLSGVQDGGYVCSEIRGMTAGYEVTLSSSGSAALEPVWLITTNTVPFYVDGTDGTVRQAE</sequence>
<evidence type="ECO:0000313" key="1">
    <source>
        <dbReference type="EMBL" id="HJG86977.1"/>
    </source>
</evidence>
<evidence type="ECO:0000313" key="2">
    <source>
        <dbReference type="Proteomes" id="UP000760668"/>
    </source>
</evidence>
<reference evidence="1" key="1">
    <citation type="journal article" date="2021" name="PeerJ">
        <title>Extensive microbial diversity within the chicken gut microbiome revealed by metagenomics and culture.</title>
        <authorList>
            <person name="Gilroy R."/>
            <person name="Ravi A."/>
            <person name="Getino M."/>
            <person name="Pursley I."/>
            <person name="Horton D.L."/>
            <person name="Alikhan N.F."/>
            <person name="Baker D."/>
            <person name="Gharbi K."/>
            <person name="Hall N."/>
            <person name="Watson M."/>
            <person name="Adriaenssens E.M."/>
            <person name="Foster-Nyarko E."/>
            <person name="Jarju S."/>
            <person name="Secka A."/>
            <person name="Antonio M."/>
            <person name="Oren A."/>
            <person name="Chaudhuri R.R."/>
            <person name="La Ragione R."/>
            <person name="Hildebrand F."/>
            <person name="Pallen M.J."/>
        </authorList>
    </citation>
    <scope>NUCLEOTIDE SEQUENCE</scope>
    <source>
        <strain evidence="1">CHK179-5677</strain>
    </source>
</reference>
<dbReference type="RefSeq" id="WP_295368251.1">
    <property type="nucleotide sequence ID" value="NZ_DYUC01000082.1"/>
</dbReference>
<organism evidence="1 2">
    <name type="scientific">Pseudoflavonifractor capillosus</name>
    <dbReference type="NCBI Taxonomy" id="106588"/>
    <lineage>
        <taxon>Bacteria</taxon>
        <taxon>Bacillati</taxon>
        <taxon>Bacillota</taxon>
        <taxon>Clostridia</taxon>
        <taxon>Eubacteriales</taxon>
        <taxon>Oscillospiraceae</taxon>
        <taxon>Pseudoflavonifractor</taxon>
    </lineage>
</organism>